<name>A0A5C3MSG2_9AGAM</name>
<dbReference type="InterPro" id="IPR027414">
    <property type="entry name" value="GH95_N_dom"/>
</dbReference>
<feature type="domain" description="Alpha fucosidase A-like C-terminal" evidence="2">
    <location>
        <begin position="734"/>
        <end position="782"/>
    </location>
</feature>
<reference evidence="4 5" key="1">
    <citation type="journal article" date="2019" name="Nat. Ecol. Evol.">
        <title>Megaphylogeny resolves global patterns of mushroom evolution.</title>
        <authorList>
            <person name="Varga T."/>
            <person name="Krizsan K."/>
            <person name="Foldi C."/>
            <person name="Dima B."/>
            <person name="Sanchez-Garcia M."/>
            <person name="Sanchez-Ramirez S."/>
            <person name="Szollosi G.J."/>
            <person name="Szarkandi J.G."/>
            <person name="Papp V."/>
            <person name="Albert L."/>
            <person name="Andreopoulos W."/>
            <person name="Angelini C."/>
            <person name="Antonin V."/>
            <person name="Barry K.W."/>
            <person name="Bougher N.L."/>
            <person name="Buchanan P."/>
            <person name="Buyck B."/>
            <person name="Bense V."/>
            <person name="Catcheside P."/>
            <person name="Chovatia M."/>
            <person name="Cooper J."/>
            <person name="Damon W."/>
            <person name="Desjardin D."/>
            <person name="Finy P."/>
            <person name="Geml J."/>
            <person name="Haridas S."/>
            <person name="Hughes K."/>
            <person name="Justo A."/>
            <person name="Karasinski D."/>
            <person name="Kautmanova I."/>
            <person name="Kiss B."/>
            <person name="Kocsube S."/>
            <person name="Kotiranta H."/>
            <person name="LaButti K.M."/>
            <person name="Lechner B.E."/>
            <person name="Liimatainen K."/>
            <person name="Lipzen A."/>
            <person name="Lukacs Z."/>
            <person name="Mihaltcheva S."/>
            <person name="Morgado L.N."/>
            <person name="Niskanen T."/>
            <person name="Noordeloos M.E."/>
            <person name="Ohm R.A."/>
            <person name="Ortiz-Santana B."/>
            <person name="Ovrebo C."/>
            <person name="Racz N."/>
            <person name="Riley R."/>
            <person name="Savchenko A."/>
            <person name="Shiryaev A."/>
            <person name="Soop K."/>
            <person name="Spirin V."/>
            <person name="Szebenyi C."/>
            <person name="Tomsovsky M."/>
            <person name="Tulloss R.E."/>
            <person name="Uehling J."/>
            <person name="Grigoriev I.V."/>
            <person name="Vagvolgyi C."/>
            <person name="Papp T."/>
            <person name="Martin F.M."/>
            <person name="Miettinen O."/>
            <person name="Hibbett D.S."/>
            <person name="Nagy L.G."/>
        </authorList>
    </citation>
    <scope>NUCLEOTIDE SEQUENCE [LARGE SCALE GENOMIC DNA]</scope>
    <source>
        <strain evidence="4 5">OMC1185</strain>
    </source>
</reference>
<dbReference type="InterPro" id="IPR008928">
    <property type="entry name" value="6-hairpin_glycosidase_sf"/>
</dbReference>
<organism evidence="4 5">
    <name type="scientific">Heliocybe sulcata</name>
    <dbReference type="NCBI Taxonomy" id="5364"/>
    <lineage>
        <taxon>Eukaryota</taxon>
        <taxon>Fungi</taxon>
        <taxon>Dikarya</taxon>
        <taxon>Basidiomycota</taxon>
        <taxon>Agaricomycotina</taxon>
        <taxon>Agaricomycetes</taxon>
        <taxon>Gloeophyllales</taxon>
        <taxon>Gloeophyllaceae</taxon>
        <taxon>Heliocybe</taxon>
    </lineage>
</organism>
<dbReference type="Pfam" id="PF14498">
    <property type="entry name" value="Glyco_hyd_65N_2"/>
    <property type="match status" value="1"/>
</dbReference>
<dbReference type="PIRSF" id="PIRSF007663">
    <property type="entry name" value="UCP007663"/>
    <property type="match status" value="1"/>
</dbReference>
<feature type="domain" description="Glycosyl hydrolase family 95 N-terminal" evidence="1">
    <location>
        <begin position="23"/>
        <end position="267"/>
    </location>
</feature>
<dbReference type="InterPro" id="IPR016518">
    <property type="entry name" value="Alpha-L-fucosidase"/>
</dbReference>
<dbReference type="Gene3D" id="1.50.10.10">
    <property type="match status" value="1"/>
</dbReference>
<dbReference type="Pfam" id="PF21307">
    <property type="entry name" value="Glyco_hydro_95_C"/>
    <property type="match status" value="1"/>
</dbReference>
<gene>
    <name evidence="4" type="ORF">OE88DRAFT_1636795</name>
</gene>
<evidence type="ECO:0000259" key="1">
    <source>
        <dbReference type="Pfam" id="PF14498"/>
    </source>
</evidence>
<dbReference type="EMBL" id="ML213524">
    <property type="protein sequence ID" value="TFK47366.1"/>
    <property type="molecule type" value="Genomic_DNA"/>
</dbReference>
<dbReference type="InterPro" id="IPR049053">
    <property type="entry name" value="AFCA-like_C"/>
</dbReference>
<dbReference type="PANTHER" id="PTHR31084:SF3">
    <property type="entry name" value="ALPHA-FUCOSIDASE A"/>
    <property type="match status" value="1"/>
</dbReference>
<proteinExistence type="predicted"/>
<keyword evidence="4" id="KW-0378">Hydrolase</keyword>
<dbReference type="OrthoDB" id="2848340at2759"/>
<keyword evidence="5" id="KW-1185">Reference proteome</keyword>
<dbReference type="GO" id="GO:0004560">
    <property type="term" value="F:alpha-L-fucosidase activity"/>
    <property type="evidence" value="ECO:0007669"/>
    <property type="project" value="InterPro"/>
</dbReference>
<dbReference type="Pfam" id="PF22124">
    <property type="entry name" value="Glyco_hydro_95_cat"/>
    <property type="match status" value="1"/>
</dbReference>
<evidence type="ECO:0000259" key="2">
    <source>
        <dbReference type="Pfam" id="PF21307"/>
    </source>
</evidence>
<accession>A0A5C3MSG2</accession>
<feature type="domain" description="Glycosyl hydrolase family 95 catalytic" evidence="3">
    <location>
        <begin position="296"/>
        <end position="724"/>
    </location>
</feature>
<sequence length="818" mass="89158">MLLASVSRTVSAPAGFPSSGNGLWYAQPATDWTTQVLPIGNGYLAATVPGGMWQETTQLNIESLWAGGPFSDPSYNGGNKLQSERVALAQDMQNYRQAIFRSPNGTISGSYSGAGYLVTTLNSTNETSSYARWLDLDNAIARTTWSDGHATYYRETFCSQPTQACTEHINTTSTFLPTVTYAWSALSQTGLPAPNITCFDSSTLQVRGYVASPGMLYELLFRAQGAGPGANVTCTPSTGGATPNATLTVRGAQESWVTWVGGTEYSMDAGDEAHGLSFRGPDPHLSLVSLLSPSTSYQSALAEHIADYTSLISPFSLDLGQTPDLSTPTDQLRMAYQTDTGNPYLEWLMFNFGRYLLVSSARGTLPANLQGKWAQDSSNPWSAGANANINLQMNYWMAEMTGMNVTQSLWNYMEKTWAPRGSLTAQILYNISEGWVTHDEIFGHTGMKASAGDPASAQWADYPESAVWMMIHVWDHFDYTNDVQWWRSQGWPLLKGVASFHLNKLVPDLHFNDSTLVVTPCNSPEQLPITFGCSHAQQVIWQLFNAVEKGFDASGDTNLAFFEEVQSKRAQMDKGIHTGSWGQLQEWKVDLDRQNDTHRHLSHLIGLYPGYAISSYNASLQASSDPNASYTREQVLAAAKVSLLHRGNGTGPDGDAGWEKVWRAAAWAQFGDAETFYHQLTYAIERNFGLNLFSLYNPYTPQGPNTVFQIDANLGYPAAVLNALIQAPDVADRSQPLIVTLLPALPAAWPDGSIKGARVRGGLVVDFVWSGGKLSQASFTAAGSSATGEGRLVRVVYEGVVLQEFSTTDATETVRVTL</sequence>
<protein>
    <submittedName>
        <fullName evidence="4">Glycoside hydrolase family 95 protein</fullName>
    </submittedName>
</protein>
<dbReference type="Proteomes" id="UP000305948">
    <property type="component" value="Unassembled WGS sequence"/>
</dbReference>
<evidence type="ECO:0000313" key="5">
    <source>
        <dbReference type="Proteomes" id="UP000305948"/>
    </source>
</evidence>
<dbReference type="GO" id="GO:0005975">
    <property type="term" value="P:carbohydrate metabolic process"/>
    <property type="evidence" value="ECO:0007669"/>
    <property type="project" value="InterPro"/>
</dbReference>
<dbReference type="SUPFAM" id="SSF48208">
    <property type="entry name" value="Six-hairpin glycosidases"/>
    <property type="match status" value="1"/>
</dbReference>
<dbReference type="InterPro" id="IPR054363">
    <property type="entry name" value="GH95_cat"/>
</dbReference>
<dbReference type="AlphaFoldDB" id="A0A5C3MSG2"/>
<dbReference type="PANTHER" id="PTHR31084">
    <property type="entry name" value="ALPHA-L-FUCOSIDASE 2"/>
    <property type="match status" value="1"/>
</dbReference>
<evidence type="ECO:0000259" key="3">
    <source>
        <dbReference type="Pfam" id="PF22124"/>
    </source>
</evidence>
<dbReference type="InterPro" id="IPR012341">
    <property type="entry name" value="6hp_glycosidase-like_sf"/>
</dbReference>
<evidence type="ECO:0000313" key="4">
    <source>
        <dbReference type="EMBL" id="TFK47366.1"/>
    </source>
</evidence>